<comment type="caution">
    <text evidence="11">The sequence shown here is derived from an EMBL/GenBank/DDBJ whole genome shotgun (WGS) entry which is preliminary data.</text>
</comment>
<dbReference type="SMART" id="SM00525">
    <property type="entry name" value="FES"/>
    <property type="match status" value="1"/>
</dbReference>
<dbReference type="GO" id="GO:0140097">
    <property type="term" value="F:catalytic activity, acting on DNA"/>
    <property type="evidence" value="ECO:0007669"/>
    <property type="project" value="UniProtKB-ARBA"/>
</dbReference>
<gene>
    <name evidence="11" type="ORF">CUN51_00910</name>
</gene>
<dbReference type="PANTHER" id="PTHR47203">
    <property type="match status" value="1"/>
</dbReference>
<name>A0A2M8P3U1_9CHLR</name>
<comment type="cofactor">
    <cofactor evidence="1">
        <name>[4Fe-4S] cluster</name>
        <dbReference type="ChEBI" id="CHEBI:49883"/>
    </cofactor>
</comment>
<evidence type="ECO:0000313" key="12">
    <source>
        <dbReference type="Proteomes" id="UP000228921"/>
    </source>
</evidence>
<keyword evidence="8" id="KW-0234">DNA repair</keyword>
<evidence type="ECO:0000256" key="3">
    <source>
        <dbReference type="ARBA" id="ARBA00022723"/>
    </source>
</evidence>
<keyword evidence="7" id="KW-0411">Iron-sulfur</keyword>
<dbReference type="AlphaFoldDB" id="A0A2M8P3U1"/>
<evidence type="ECO:0000256" key="9">
    <source>
        <dbReference type="ARBA" id="ARBA00023295"/>
    </source>
</evidence>
<evidence type="ECO:0000256" key="6">
    <source>
        <dbReference type="ARBA" id="ARBA00023004"/>
    </source>
</evidence>
<dbReference type="GO" id="GO:0006284">
    <property type="term" value="P:base-excision repair"/>
    <property type="evidence" value="ECO:0007669"/>
    <property type="project" value="InterPro"/>
</dbReference>
<dbReference type="SMART" id="SM00478">
    <property type="entry name" value="ENDO3c"/>
    <property type="match status" value="1"/>
</dbReference>
<dbReference type="PROSITE" id="PS00764">
    <property type="entry name" value="ENDONUCLEASE_III_1"/>
    <property type="match status" value="1"/>
</dbReference>
<evidence type="ECO:0000256" key="5">
    <source>
        <dbReference type="ARBA" id="ARBA00022801"/>
    </source>
</evidence>
<dbReference type="InterPro" id="IPR003651">
    <property type="entry name" value="Endonuclease3_FeS-loop_motif"/>
</dbReference>
<keyword evidence="5" id="KW-0378">Hydrolase</keyword>
<proteinExistence type="inferred from homology"/>
<evidence type="ECO:0000256" key="4">
    <source>
        <dbReference type="ARBA" id="ARBA00022763"/>
    </source>
</evidence>
<dbReference type="InterPro" id="IPR011257">
    <property type="entry name" value="DNA_glycosylase"/>
</dbReference>
<dbReference type="InterPro" id="IPR003265">
    <property type="entry name" value="HhH-GPD_domain"/>
</dbReference>
<dbReference type="GO" id="GO:0016829">
    <property type="term" value="F:lyase activity"/>
    <property type="evidence" value="ECO:0007669"/>
    <property type="project" value="UniProtKB-KW"/>
</dbReference>
<dbReference type="InterPro" id="IPR004035">
    <property type="entry name" value="Endouclease-III_FeS-bd_BS"/>
</dbReference>
<dbReference type="Gene3D" id="1.10.1670.10">
    <property type="entry name" value="Helix-hairpin-Helix base-excision DNA repair enzymes (C-terminal)"/>
    <property type="match status" value="1"/>
</dbReference>
<comment type="similarity">
    <text evidence="2">Belongs to the Nth/MutY family.</text>
</comment>
<evidence type="ECO:0000256" key="2">
    <source>
        <dbReference type="ARBA" id="ARBA00008343"/>
    </source>
</evidence>
<sequence length="280" mass="31219">MCCILRTFATLRLYHQRLNCPNRRLCATIYSSNTKIEALLTTQAALREKYQRISAKLIELYGKPEWKPRYAPVDELVDCILSQTTTDANRDRAFAALKARFPDWESVRDAPTEAVAEAIRPAGLANRKAPRIQNVLRHITHERGSITLDFLAEMDTDAAKAWLTAIDGIGPKTAAIVLCFAFGKPAFPVDTHVHRVSQRLGLIGAKVSAEAAHAELEALIPPEEYYPAHLNLIAHGRALCQARKPLCERCPLTAECDYFQASQNQQVPAKSKRSRKTADS</sequence>
<dbReference type="InterPro" id="IPR023170">
    <property type="entry name" value="HhH_base_excis_C"/>
</dbReference>
<reference evidence="11 12" key="1">
    <citation type="submission" date="2017-11" db="EMBL/GenBank/DDBJ databases">
        <title>Evolution of Phototrophy in the Chloroflexi Phylum Driven by Horizontal Gene Transfer.</title>
        <authorList>
            <person name="Ward L.M."/>
            <person name="Hemp J."/>
            <person name="Shih P.M."/>
            <person name="Mcglynn S.E."/>
            <person name="Fischer W."/>
        </authorList>
    </citation>
    <scope>NUCLEOTIDE SEQUENCE [LARGE SCALE GENOMIC DNA]</scope>
    <source>
        <strain evidence="11">CP2_2F</strain>
    </source>
</reference>
<feature type="domain" description="HhH-GPD" evidence="10">
    <location>
        <begin position="81"/>
        <end position="238"/>
    </location>
</feature>
<keyword evidence="9" id="KW-0326">Glycosidase</keyword>
<accession>A0A2M8P3U1</accession>
<keyword evidence="3" id="KW-0479">Metal-binding</keyword>
<keyword evidence="6" id="KW-0408">Iron</keyword>
<dbReference type="SUPFAM" id="SSF48150">
    <property type="entry name" value="DNA-glycosylase"/>
    <property type="match status" value="1"/>
</dbReference>
<evidence type="ECO:0000256" key="8">
    <source>
        <dbReference type="ARBA" id="ARBA00023204"/>
    </source>
</evidence>
<protein>
    <submittedName>
        <fullName evidence="11">DNA lyase</fullName>
    </submittedName>
</protein>
<organism evidence="11 12">
    <name type="scientific">Candidatus Thermofonsia Clade 1 bacterium</name>
    <dbReference type="NCBI Taxonomy" id="2364210"/>
    <lineage>
        <taxon>Bacteria</taxon>
        <taxon>Bacillati</taxon>
        <taxon>Chloroflexota</taxon>
        <taxon>Candidatus Thermofontia</taxon>
        <taxon>Candidatus Thermofonsia Clade 1</taxon>
    </lineage>
</organism>
<dbReference type="Proteomes" id="UP000228921">
    <property type="component" value="Unassembled WGS sequence"/>
</dbReference>
<keyword evidence="4" id="KW-0227">DNA damage</keyword>
<evidence type="ECO:0000259" key="10">
    <source>
        <dbReference type="SMART" id="SM00478"/>
    </source>
</evidence>
<dbReference type="Pfam" id="PF00730">
    <property type="entry name" value="HhH-GPD"/>
    <property type="match status" value="1"/>
</dbReference>
<dbReference type="CDD" id="cd00056">
    <property type="entry name" value="ENDO3c"/>
    <property type="match status" value="1"/>
</dbReference>
<dbReference type="GO" id="GO:0046872">
    <property type="term" value="F:metal ion binding"/>
    <property type="evidence" value="ECO:0007669"/>
    <property type="project" value="UniProtKB-KW"/>
</dbReference>
<keyword evidence="11" id="KW-0456">Lyase</keyword>
<evidence type="ECO:0000256" key="7">
    <source>
        <dbReference type="ARBA" id="ARBA00023014"/>
    </source>
</evidence>
<evidence type="ECO:0000313" key="11">
    <source>
        <dbReference type="EMBL" id="PJF32217.1"/>
    </source>
</evidence>
<dbReference type="PANTHER" id="PTHR47203:SF1">
    <property type="entry name" value="HYPOTHETICAL BASE EXCISION DNA REPAIR PROTEIN (EUROFUNG)"/>
    <property type="match status" value="1"/>
</dbReference>
<dbReference type="EMBL" id="PGTK01000001">
    <property type="protein sequence ID" value="PJF32217.1"/>
    <property type="molecule type" value="Genomic_DNA"/>
</dbReference>
<dbReference type="GO" id="GO:0016798">
    <property type="term" value="F:hydrolase activity, acting on glycosyl bonds"/>
    <property type="evidence" value="ECO:0007669"/>
    <property type="project" value="UniProtKB-KW"/>
</dbReference>
<dbReference type="GO" id="GO:0051539">
    <property type="term" value="F:4 iron, 4 sulfur cluster binding"/>
    <property type="evidence" value="ECO:0007669"/>
    <property type="project" value="InterPro"/>
</dbReference>
<evidence type="ECO:0000256" key="1">
    <source>
        <dbReference type="ARBA" id="ARBA00001966"/>
    </source>
</evidence>
<dbReference type="Gene3D" id="1.10.340.30">
    <property type="entry name" value="Hypothetical protein, domain 2"/>
    <property type="match status" value="1"/>
</dbReference>